<name>A0A162U7N3_PHYB8</name>
<proteinExistence type="predicted"/>
<dbReference type="STRING" id="763407.A0A162U7N3"/>
<gene>
    <name evidence="2" type="ORF">PHYBLDRAFT_63947</name>
</gene>
<evidence type="ECO:0000256" key="1">
    <source>
        <dbReference type="SAM" id="MobiDB-lite"/>
    </source>
</evidence>
<accession>A0A162U7N3</accession>
<keyword evidence="3" id="KW-1185">Reference proteome</keyword>
<dbReference type="OrthoDB" id="2288587at2759"/>
<dbReference type="EMBL" id="KV440979">
    <property type="protein sequence ID" value="OAD74102.1"/>
    <property type="molecule type" value="Genomic_DNA"/>
</dbReference>
<dbReference type="Proteomes" id="UP000077315">
    <property type="component" value="Unassembled WGS sequence"/>
</dbReference>
<evidence type="ECO:0000313" key="3">
    <source>
        <dbReference type="Proteomes" id="UP000077315"/>
    </source>
</evidence>
<protein>
    <submittedName>
        <fullName evidence="2">Uncharacterized protein</fullName>
    </submittedName>
</protein>
<dbReference type="AlphaFoldDB" id="A0A162U7N3"/>
<dbReference type="InParanoid" id="A0A162U7N3"/>
<dbReference type="GeneID" id="29002114"/>
<dbReference type="VEuPathDB" id="FungiDB:PHYBLDRAFT_63947"/>
<feature type="region of interest" description="Disordered" evidence="1">
    <location>
        <begin position="106"/>
        <end position="140"/>
    </location>
</feature>
<dbReference type="RefSeq" id="XP_018292142.1">
    <property type="nucleotide sequence ID" value="XM_018441208.1"/>
</dbReference>
<reference evidence="3" key="1">
    <citation type="submission" date="2015-06" db="EMBL/GenBank/DDBJ databases">
        <title>Expansion of signal transduction pathways in fungi by whole-genome duplication.</title>
        <authorList>
            <consortium name="DOE Joint Genome Institute"/>
            <person name="Corrochano L.M."/>
            <person name="Kuo A."/>
            <person name="Marcet-Houben M."/>
            <person name="Polaino S."/>
            <person name="Salamov A."/>
            <person name="Villalobos J.M."/>
            <person name="Alvarez M.I."/>
            <person name="Avalos J."/>
            <person name="Benito E.P."/>
            <person name="Benoit I."/>
            <person name="Burger G."/>
            <person name="Camino L.P."/>
            <person name="Canovas D."/>
            <person name="Cerda-Olmedo E."/>
            <person name="Cheng J.-F."/>
            <person name="Dominguez A."/>
            <person name="Elias M."/>
            <person name="Eslava A.P."/>
            <person name="Glaser F."/>
            <person name="Grimwood J."/>
            <person name="Gutierrez G."/>
            <person name="Heitman J."/>
            <person name="Henrissat B."/>
            <person name="Iturriaga E.A."/>
            <person name="Lang B.F."/>
            <person name="Lavin J.L."/>
            <person name="Lee S."/>
            <person name="Li W."/>
            <person name="Lindquist E."/>
            <person name="Lopez-Garcia S."/>
            <person name="Luque E.M."/>
            <person name="Marcos A.T."/>
            <person name="Martin J."/>
            <person name="McCluskey K."/>
            <person name="Medina H.R."/>
            <person name="Miralles-Duran A."/>
            <person name="Miyazaki A."/>
            <person name="Munoz-Torres E."/>
            <person name="Oguiza J.A."/>
            <person name="Ohm R."/>
            <person name="Olmedo M."/>
            <person name="Orejas M."/>
            <person name="Ortiz-Castellanos L."/>
            <person name="Pisabarro A.G."/>
            <person name="Rodriguez-Romero J."/>
            <person name="Ruiz-Herrera J."/>
            <person name="Ruiz-Vazquez R."/>
            <person name="Sanz C."/>
            <person name="Schackwitz W."/>
            <person name="Schmutz J."/>
            <person name="Shahriari M."/>
            <person name="Shelest E."/>
            <person name="Silva-Franco F."/>
            <person name="Soanes D."/>
            <person name="Syed K."/>
            <person name="Tagua V.G."/>
            <person name="Talbot N.J."/>
            <person name="Thon M."/>
            <person name="De vries R.P."/>
            <person name="Wiebenga A."/>
            <person name="Yadav J.S."/>
            <person name="Braun E.L."/>
            <person name="Baker S."/>
            <person name="Garre V."/>
            <person name="Horwitz B."/>
            <person name="Torres-Martinez S."/>
            <person name="Idnurm A."/>
            <person name="Herrera-Estrella A."/>
            <person name="Gabaldon T."/>
            <person name="Grigoriev I.V."/>
        </authorList>
    </citation>
    <scope>NUCLEOTIDE SEQUENCE [LARGE SCALE GENOMIC DNA]</scope>
    <source>
        <strain evidence="3">NRRL 1555(-)</strain>
    </source>
</reference>
<evidence type="ECO:0000313" key="2">
    <source>
        <dbReference type="EMBL" id="OAD74102.1"/>
    </source>
</evidence>
<organism evidence="2 3">
    <name type="scientific">Phycomyces blakesleeanus (strain ATCC 8743b / DSM 1359 / FGSC 10004 / NBRC 33097 / NRRL 1555)</name>
    <dbReference type="NCBI Taxonomy" id="763407"/>
    <lineage>
        <taxon>Eukaryota</taxon>
        <taxon>Fungi</taxon>
        <taxon>Fungi incertae sedis</taxon>
        <taxon>Mucoromycota</taxon>
        <taxon>Mucoromycotina</taxon>
        <taxon>Mucoromycetes</taxon>
        <taxon>Mucorales</taxon>
        <taxon>Phycomycetaceae</taxon>
        <taxon>Phycomyces</taxon>
    </lineage>
</organism>
<sequence>MENGKKALANEEIYTTRVTHGGRHPGSMEAEGLGIPFDLIERGGEWKDQLGRLETHYLSKLPSPFTREWIAVCEKEMDEVDENEDEDENIINLDIDKEVDSVEFVEEDGRNQSKEKKRKGKQRATQSIKTSMSTQKKLPLSSNSSEMLQEYIVAAITSPSVGRLEEYENLVPKIVDTNKEVASRGTEDLLLINMTQQLAKDIKILMIQQQRLNSQMQLLMAINNASQSINTNASLSQPPIFPVLSTTHSMSPLLSLTLLLLLLSLSRNQFL</sequence>
<feature type="compositionally biased region" description="Polar residues" evidence="1">
    <location>
        <begin position="123"/>
        <end position="140"/>
    </location>
</feature>